<dbReference type="EMBL" id="VUJU01011473">
    <property type="protein sequence ID" value="KAF0710945.1"/>
    <property type="molecule type" value="Genomic_DNA"/>
</dbReference>
<gene>
    <name evidence="4" type="ORF">FWK35_00031195</name>
</gene>
<dbReference type="GO" id="GO:0046872">
    <property type="term" value="F:metal ion binding"/>
    <property type="evidence" value="ECO:0007669"/>
    <property type="project" value="UniProtKB-KW"/>
</dbReference>
<feature type="domain" description="DDE Tnp4" evidence="3">
    <location>
        <begin position="163"/>
        <end position="232"/>
    </location>
</feature>
<protein>
    <submittedName>
        <fullName evidence="4">Putative nuclease HARBI1</fullName>
    </submittedName>
</protein>
<dbReference type="Proteomes" id="UP000478052">
    <property type="component" value="Unassembled WGS sequence"/>
</dbReference>
<reference evidence="4 5" key="1">
    <citation type="submission" date="2019-08" db="EMBL/GenBank/DDBJ databases">
        <title>Whole genome of Aphis craccivora.</title>
        <authorList>
            <person name="Voronova N.V."/>
            <person name="Shulinski R.S."/>
            <person name="Bandarenka Y.V."/>
            <person name="Zhorov D.G."/>
            <person name="Warner D."/>
        </authorList>
    </citation>
    <scope>NUCLEOTIDE SEQUENCE [LARGE SCALE GENOMIC DNA]</scope>
    <source>
        <strain evidence="4">180601</strain>
        <tissue evidence="4">Whole Body</tissue>
    </source>
</reference>
<sequence length="244" mass="27834">MALDELFNLELLGALEEAENKAIGNRPRQYYNAQNVMEGLTICPSIYKKKFRLTKTLVQELINILAPYMSEPTRSSSITIKTKVFTDLRFFASDSYQLDIGDNRSSALSQPSVSRCIAEVSNALNQPNIKKRYISFPDNFQKLNEIRRGFLDKKRVPGVVGTIDCTHVAIFPPPSKGLYPEHIYVNRKGYHSINVQLICDSDARIMNVNAKYLGSTNDSFIWRQSVISTYMENLHDNGHTSYFY</sequence>
<keyword evidence="5" id="KW-1185">Reference proteome</keyword>
<dbReference type="Pfam" id="PF13359">
    <property type="entry name" value="DDE_Tnp_4"/>
    <property type="match status" value="1"/>
</dbReference>
<name>A0A6G0VV94_APHCR</name>
<keyword evidence="2" id="KW-0479">Metal-binding</keyword>
<dbReference type="AlphaFoldDB" id="A0A6G0VV94"/>
<comment type="cofactor">
    <cofactor evidence="1">
        <name>a divalent metal cation</name>
        <dbReference type="ChEBI" id="CHEBI:60240"/>
    </cofactor>
</comment>
<evidence type="ECO:0000256" key="1">
    <source>
        <dbReference type="ARBA" id="ARBA00001968"/>
    </source>
</evidence>
<organism evidence="4 5">
    <name type="scientific">Aphis craccivora</name>
    <name type="common">Cowpea aphid</name>
    <dbReference type="NCBI Taxonomy" id="307492"/>
    <lineage>
        <taxon>Eukaryota</taxon>
        <taxon>Metazoa</taxon>
        <taxon>Ecdysozoa</taxon>
        <taxon>Arthropoda</taxon>
        <taxon>Hexapoda</taxon>
        <taxon>Insecta</taxon>
        <taxon>Pterygota</taxon>
        <taxon>Neoptera</taxon>
        <taxon>Paraneoptera</taxon>
        <taxon>Hemiptera</taxon>
        <taxon>Sternorrhyncha</taxon>
        <taxon>Aphidomorpha</taxon>
        <taxon>Aphidoidea</taxon>
        <taxon>Aphididae</taxon>
        <taxon>Aphidini</taxon>
        <taxon>Aphis</taxon>
        <taxon>Aphis</taxon>
    </lineage>
</organism>
<comment type="caution">
    <text evidence="4">The sequence shown here is derived from an EMBL/GenBank/DDBJ whole genome shotgun (WGS) entry which is preliminary data.</text>
</comment>
<evidence type="ECO:0000313" key="5">
    <source>
        <dbReference type="Proteomes" id="UP000478052"/>
    </source>
</evidence>
<dbReference type="OrthoDB" id="6578509at2759"/>
<dbReference type="InterPro" id="IPR027806">
    <property type="entry name" value="HARBI1_dom"/>
</dbReference>
<proteinExistence type="predicted"/>
<accession>A0A6G0VV94</accession>
<evidence type="ECO:0000313" key="4">
    <source>
        <dbReference type="EMBL" id="KAF0710945.1"/>
    </source>
</evidence>
<evidence type="ECO:0000256" key="2">
    <source>
        <dbReference type="ARBA" id="ARBA00022723"/>
    </source>
</evidence>
<evidence type="ECO:0000259" key="3">
    <source>
        <dbReference type="Pfam" id="PF13359"/>
    </source>
</evidence>